<name>A0AAN9QTY7_CANGL</name>
<reference evidence="3 4" key="1">
    <citation type="submission" date="2024-01" db="EMBL/GenBank/DDBJ databases">
        <title>The genomes of 5 underutilized Papilionoideae crops provide insights into root nodulation and disease resistanc.</title>
        <authorList>
            <person name="Jiang F."/>
        </authorList>
    </citation>
    <scope>NUCLEOTIDE SEQUENCE [LARGE SCALE GENOMIC DNA]</scope>
    <source>
        <strain evidence="3">LVBAO_FW01</strain>
        <tissue evidence="3">Leaves</tissue>
    </source>
</reference>
<dbReference type="EMBL" id="JAYMYQ010000002">
    <property type="protein sequence ID" value="KAK7350360.1"/>
    <property type="molecule type" value="Genomic_DNA"/>
</dbReference>
<dbReference type="GO" id="GO:0005739">
    <property type="term" value="C:mitochondrion"/>
    <property type="evidence" value="ECO:0007669"/>
    <property type="project" value="TreeGrafter"/>
</dbReference>
<dbReference type="AlphaFoldDB" id="A0AAN9QTY7"/>
<gene>
    <name evidence="3" type="ORF">VNO77_08892</name>
</gene>
<evidence type="ECO:0008006" key="5">
    <source>
        <dbReference type="Google" id="ProtNLM"/>
    </source>
</evidence>
<accession>A0AAN9QTY7</accession>
<keyword evidence="4" id="KW-1185">Reference proteome</keyword>
<dbReference type="PANTHER" id="PTHR36767">
    <property type="entry name" value="OS05G0126200 PROTEIN"/>
    <property type="match status" value="1"/>
</dbReference>
<feature type="transmembrane region" description="Helical" evidence="2">
    <location>
        <begin position="27"/>
        <end position="47"/>
    </location>
</feature>
<dbReference type="CDD" id="cd23700">
    <property type="entry name" value="At3g51010"/>
    <property type="match status" value="1"/>
</dbReference>
<evidence type="ECO:0000256" key="2">
    <source>
        <dbReference type="SAM" id="Phobius"/>
    </source>
</evidence>
<keyword evidence="2" id="KW-0812">Transmembrane</keyword>
<dbReference type="PANTHER" id="PTHR36767:SF1">
    <property type="entry name" value="OS05G0126200 PROTEIN"/>
    <property type="match status" value="1"/>
</dbReference>
<evidence type="ECO:0000313" key="4">
    <source>
        <dbReference type="Proteomes" id="UP001367508"/>
    </source>
</evidence>
<evidence type="ECO:0000313" key="3">
    <source>
        <dbReference type="EMBL" id="KAK7350360.1"/>
    </source>
</evidence>
<keyword evidence="2" id="KW-1133">Transmembrane helix</keyword>
<feature type="region of interest" description="Disordered" evidence="1">
    <location>
        <begin position="255"/>
        <end position="286"/>
    </location>
</feature>
<protein>
    <recommendedName>
        <fullName evidence="5">Transmembrane protein</fullName>
    </recommendedName>
</protein>
<proteinExistence type="predicted"/>
<sequence length="348" mass="40536">MPIRGFDVLPHARDNASLAFDRQATGYMYVLELFPALGFCSFPPFLFGFNLMLHHNRCVFDMNSKRLLGSFDIFPNENGIHLFTIGIWLQAVLVIACFPTVMSRFAHLHRNCTIFKGLLVFFIAQNWAQLWKCGSYSVEWYAVYEVLDSFFMDTLNCRICDAMCAYMAEREMGFAGALRNIVRPLSFSSRTLTSQISTNASMVPFCAALPSPCKPPQWLLPFWNHFHSLTDTRFPKRRPSDKPRRKRASLRPSGPYAWVEYTPGQPILPNKPNEGSVKRRNEKKRMRQRRAFILSERKKRKAQLQEAKRKKNIQRVERKMAAVAREREWAERLVELQRLEEEKKKSVA</sequence>
<organism evidence="3 4">
    <name type="scientific">Canavalia gladiata</name>
    <name type="common">Sword bean</name>
    <name type="synonym">Dolichos gladiatus</name>
    <dbReference type="NCBI Taxonomy" id="3824"/>
    <lineage>
        <taxon>Eukaryota</taxon>
        <taxon>Viridiplantae</taxon>
        <taxon>Streptophyta</taxon>
        <taxon>Embryophyta</taxon>
        <taxon>Tracheophyta</taxon>
        <taxon>Spermatophyta</taxon>
        <taxon>Magnoliopsida</taxon>
        <taxon>eudicotyledons</taxon>
        <taxon>Gunneridae</taxon>
        <taxon>Pentapetalae</taxon>
        <taxon>rosids</taxon>
        <taxon>fabids</taxon>
        <taxon>Fabales</taxon>
        <taxon>Fabaceae</taxon>
        <taxon>Papilionoideae</taxon>
        <taxon>50 kb inversion clade</taxon>
        <taxon>NPAAA clade</taxon>
        <taxon>indigoferoid/millettioid clade</taxon>
        <taxon>Phaseoleae</taxon>
        <taxon>Canavalia</taxon>
    </lineage>
</organism>
<keyword evidence="2" id="KW-0472">Membrane</keyword>
<feature type="transmembrane region" description="Helical" evidence="2">
    <location>
        <begin position="80"/>
        <end position="101"/>
    </location>
</feature>
<comment type="caution">
    <text evidence="3">The sequence shown here is derived from an EMBL/GenBank/DDBJ whole genome shotgun (WGS) entry which is preliminary data.</text>
</comment>
<evidence type="ECO:0000256" key="1">
    <source>
        <dbReference type="SAM" id="MobiDB-lite"/>
    </source>
</evidence>
<dbReference type="Proteomes" id="UP001367508">
    <property type="component" value="Unassembled WGS sequence"/>
</dbReference>